<feature type="chain" id="PRO_5036481489" evidence="2">
    <location>
        <begin position="19"/>
        <end position="253"/>
    </location>
</feature>
<keyword evidence="1" id="KW-0472">Membrane</keyword>
<evidence type="ECO:0000313" key="4">
    <source>
        <dbReference type="Proteomes" id="UP000005408"/>
    </source>
</evidence>
<organism evidence="3 4">
    <name type="scientific">Magallana gigas</name>
    <name type="common">Pacific oyster</name>
    <name type="synonym">Crassostrea gigas</name>
    <dbReference type="NCBI Taxonomy" id="29159"/>
    <lineage>
        <taxon>Eukaryota</taxon>
        <taxon>Metazoa</taxon>
        <taxon>Spiralia</taxon>
        <taxon>Lophotrochozoa</taxon>
        <taxon>Mollusca</taxon>
        <taxon>Bivalvia</taxon>
        <taxon>Autobranchia</taxon>
        <taxon>Pteriomorphia</taxon>
        <taxon>Ostreida</taxon>
        <taxon>Ostreoidea</taxon>
        <taxon>Ostreidae</taxon>
        <taxon>Magallana</taxon>
    </lineage>
</organism>
<keyword evidence="2" id="KW-0732">Signal</keyword>
<dbReference type="Proteomes" id="UP000005408">
    <property type="component" value="Unassembled WGS sequence"/>
</dbReference>
<dbReference type="EnsemblMetazoa" id="G13996.1">
    <property type="protein sequence ID" value="G13996.1:cds"/>
    <property type="gene ID" value="G13996"/>
</dbReference>
<feature type="signal peptide" evidence="2">
    <location>
        <begin position="1"/>
        <end position="18"/>
    </location>
</feature>
<dbReference type="AlphaFoldDB" id="A0A8W8IHM5"/>
<sequence>MCLDLKLCLVILGYFCSSIVLNSCRKLEGYKFPVYKTTFCPRIESEWTERSLALNCNKSNGYMCLPNDNFDELLEFCYREPVVRIQKGFCLYLVKKVSLVHSYSCSHFTQGCHNRPFFSNEHYNYPACVSIGDGCFLAEPSCKGKTSFRIQNGTRHFENVSTNEWNGSTKIYLQLSSERPQLENTPINDDNAGLLVPVILGISFLLCILSLLFGFYKKRTGLAIQMIQVFDTGEEFYILLVLQRKNCKQYNIY</sequence>
<keyword evidence="1" id="KW-1133">Transmembrane helix</keyword>
<evidence type="ECO:0000313" key="3">
    <source>
        <dbReference type="EnsemblMetazoa" id="G13996.1:cds"/>
    </source>
</evidence>
<feature type="transmembrane region" description="Helical" evidence="1">
    <location>
        <begin position="194"/>
        <end position="216"/>
    </location>
</feature>
<keyword evidence="4" id="KW-1185">Reference proteome</keyword>
<evidence type="ECO:0000256" key="2">
    <source>
        <dbReference type="SAM" id="SignalP"/>
    </source>
</evidence>
<reference evidence="3" key="1">
    <citation type="submission" date="2022-08" db="UniProtKB">
        <authorList>
            <consortium name="EnsemblMetazoa"/>
        </authorList>
    </citation>
    <scope>IDENTIFICATION</scope>
    <source>
        <strain evidence="3">05x7-T-G4-1.051#20</strain>
    </source>
</reference>
<protein>
    <submittedName>
        <fullName evidence="3">Uncharacterized protein</fullName>
    </submittedName>
</protein>
<accession>A0A8W8IHM5</accession>
<keyword evidence="1" id="KW-0812">Transmembrane</keyword>
<evidence type="ECO:0000256" key="1">
    <source>
        <dbReference type="SAM" id="Phobius"/>
    </source>
</evidence>
<name>A0A8W8IHM5_MAGGI</name>
<proteinExistence type="predicted"/>